<dbReference type="EMBL" id="BRXS01000002">
    <property type="protein sequence ID" value="GLC25076.1"/>
    <property type="molecule type" value="Genomic_DNA"/>
</dbReference>
<evidence type="ECO:0000313" key="2">
    <source>
        <dbReference type="EMBL" id="GLC25076.1"/>
    </source>
</evidence>
<evidence type="ECO:0000256" key="1">
    <source>
        <dbReference type="SAM" id="MobiDB-lite"/>
    </source>
</evidence>
<gene>
    <name evidence="2" type="ORF">rosag_15890</name>
</gene>
<comment type="caution">
    <text evidence="2">The sequence shown here is derived from an EMBL/GenBank/DDBJ whole genome shotgun (WGS) entry which is preliminary data.</text>
</comment>
<reference evidence="2" key="1">
    <citation type="submission" date="2022-08" db="EMBL/GenBank/DDBJ databases">
        <title>Draft genome sequencing of Roseisolibacter agri AW1220.</title>
        <authorList>
            <person name="Tobiishi Y."/>
            <person name="Tonouchi A."/>
        </authorList>
    </citation>
    <scope>NUCLEOTIDE SEQUENCE</scope>
    <source>
        <strain evidence="2">AW1220</strain>
    </source>
</reference>
<evidence type="ECO:0000313" key="3">
    <source>
        <dbReference type="Proteomes" id="UP001161325"/>
    </source>
</evidence>
<organism evidence="2 3">
    <name type="scientific">Roseisolibacter agri</name>
    <dbReference type="NCBI Taxonomy" id="2014610"/>
    <lineage>
        <taxon>Bacteria</taxon>
        <taxon>Pseudomonadati</taxon>
        <taxon>Gemmatimonadota</taxon>
        <taxon>Gemmatimonadia</taxon>
        <taxon>Gemmatimonadales</taxon>
        <taxon>Gemmatimonadaceae</taxon>
        <taxon>Roseisolibacter</taxon>
    </lineage>
</organism>
<dbReference type="AlphaFoldDB" id="A0AA37V6A5"/>
<feature type="compositionally biased region" description="Low complexity" evidence="1">
    <location>
        <begin position="564"/>
        <end position="577"/>
    </location>
</feature>
<evidence type="ECO:0008006" key="4">
    <source>
        <dbReference type="Google" id="ProtNLM"/>
    </source>
</evidence>
<name>A0AA37V6A5_9BACT</name>
<proteinExistence type="predicted"/>
<keyword evidence="3" id="KW-1185">Reference proteome</keyword>
<dbReference type="Proteomes" id="UP001161325">
    <property type="component" value="Unassembled WGS sequence"/>
</dbReference>
<feature type="region of interest" description="Disordered" evidence="1">
    <location>
        <begin position="552"/>
        <end position="577"/>
    </location>
</feature>
<dbReference type="RefSeq" id="WP_284349517.1">
    <property type="nucleotide sequence ID" value="NZ_BRXS01000002.1"/>
</dbReference>
<protein>
    <recommendedName>
        <fullName evidence="4">Terminase</fullName>
    </recommendedName>
</protein>
<sequence length="577" mass="64194">MATLSLWPDDVDAAGAQLSADDVARGGALAALFCEAAAESDLAAARRPLGAPPMSLVDFVRQAWDVLEPDTPYIHNWHVEAVCAHLEAATRSYALVRLAQIEAGEVENDVDDWWRGPAVRDLIINIPPGFMKSLLGAVFWPAWIWTFLPGWRGIFCSYAIDLALRDSVKCRQLIESEWYQQTFKPTWRFAGDQNVKSYFQNTAMGFRLCVSVGGRATGFRGHGIVVDDPLNAADASSEVARTEARTWWDRSMSSRVNDKRTGTRVVIMQRLHEEDLTGHLVERGGYQHLCLPLEFEPERKAATSIGWEDPREEPGECLFPTMFPPEVIAQTQLELLDDYAGQYQQRPTAADGGIFKKGWWKRYDVMPPKFHQVVLACDANVKETKAGSFAVIQLWGRVHADVYLVGQVRARLGFPELIEGLRWASQYCVAPGQRAGAKLIEDKANGPAAIATLTKQIPGIIAVPVEVSKEARWRSASPYVRAGNVYLPDDLLAERWTAVLQEIAEQEDSWLQSKDVKRTWVTDFLGELSAVPNSARDDQADTATMAILEMCQPPQREERRQRPRAGSSAAGAIAAME</sequence>
<accession>A0AA37V6A5</accession>